<name>A0AAD8GXQ8_9APIA</name>
<protein>
    <submittedName>
        <fullName evidence="2">Tetraspanin/Peripherin</fullName>
    </submittedName>
</protein>
<feature type="transmembrane region" description="Helical" evidence="1">
    <location>
        <begin position="132"/>
        <end position="155"/>
    </location>
</feature>
<feature type="transmembrane region" description="Helical" evidence="1">
    <location>
        <begin position="101"/>
        <end position="120"/>
    </location>
</feature>
<dbReference type="Proteomes" id="UP001237642">
    <property type="component" value="Unassembled WGS sequence"/>
</dbReference>
<comment type="caution">
    <text evidence="2">The sequence shown here is derived from an EMBL/GenBank/DDBJ whole genome shotgun (WGS) entry which is preliminary data.</text>
</comment>
<organism evidence="2 3">
    <name type="scientific">Heracleum sosnowskyi</name>
    <dbReference type="NCBI Taxonomy" id="360622"/>
    <lineage>
        <taxon>Eukaryota</taxon>
        <taxon>Viridiplantae</taxon>
        <taxon>Streptophyta</taxon>
        <taxon>Embryophyta</taxon>
        <taxon>Tracheophyta</taxon>
        <taxon>Spermatophyta</taxon>
        <taxon>Magnoliopsida</taxon>
        <taxon>eudicotyledons</taxon>
        <taxon>Gunneridae</taxon>
        <taxon>Pentapetalae</taxon>
        <taxon>asterids</taxon>
        <taxon>campanulids</taxon>
        <taxon>Apiales</taxon>
        <taxon>Apiaceae</taxon>
        <taxon>Apioideae</taxon>
        <taxon>apioid superclade</taxon>
        <taxon>Tordylieae</taxon>
        <taxon>Tordyliinae</taxon>
        <taxon>Heracleum</taxon>
    </lineage>
</organism>
<keyword evidence="1" id="KW-0472">Membrane</keyword>
<keyword evidence="1" id="KW-0812">Transmembrane</keyword>
<gene>
    <name evidence="2" type="ORF">POM88_049159</name>
</gene>
<accession>A0AAD8GXQ8</accession>
<reference evidence="2" key="1">
    <citation type="submission" date="2023-02" db="EMBL/GenBank/DDBJ databases">
        <title>Genome of toxic invasive species Heracleum sosnowskyi carries increased number of genes despite the absence of recent whole-genome duplications.</title>
        <authorList>
            <person name="Schelkunov M."/>
            <person name="Shtratnikova V."/>
            <person name="Makarenko M."/>
            <person name="Klepikova A."/>
            <person name="Omelchenko D."/>
            <person name="Novikova G."/>
            <person name="Obukhova E."/>
            <person name="Bogdanov V."/>
            <person name="Penin A."/>
            <person name="Logacheva M."/>
        </authorList>
    </citation>
    <scope>NUCLEOTIDE SEQUENCE</scope>
    <source>
        <strain evidence="2">Hsosn_3</strain>
        <tissue evidence="2">Leaf</tissue>
    </source>
</reference>
<evidence type="ECO:0000313" key="3">
    <source>
        <dbReference type="Proteomes" id="UP001237642"/>
    </source>
</evidence>
<dbReference type="AlphaFoldDB" id="A0AAD8GXQ8"/>
<reference evidence="2" key="2">
    <citation type="submission" date="2023-05" db="EMBL/GenBank/DDBJ databases">
        <authorList>
            <person name="Schelkunov M.I."/>
        </authorList>
    </citation>
    <scope>NUCLEOTIDE SEQUENCE</scope>
    <source>
        <strain evidence="2">Hsosn_3</strain>
        <tissue evidence="2">Leaf</tissue>
    </source>
</reference>
<dbReference type="EMBL" id="JAUIZM010000011">
    <property type="protein sequence ID" value="KAK1355903.1"/>
    <property type="molecule type" value="Genomic_DNA"/>
</dbReference>
<evidence type="ECO:0000256" key="1">
    <source>
        <dbReference type="SAM" id="Phobius"/>
    </source>
</evidence>
<evidence type="ECO:0000313" key="2">
    <source>
        <dbReference type="EMBL" id="KAK1355903.1"/>
    </source>
</evidence>
<feature type="transmembrane region" description="Helical" evidence="1">
    <location>
        <begin position="187"/>
        <end position="206"/>
    </location>
</feature>
<sequence>MRTSCCHSFLSFLLKFLHFLQTFAGISLILYSIYLLNQWNHHNSAPHRPIPVPSPANLDEFPVKFGSLPVVDRVEALKLFGEGFKVDNVEKLNSVELPAPWFIYATMGLGIVLCSISCIGHIAAEVINGCCLCFYTILAVVLILLEGALVAFIAIDRNWEMDIPYDPTGDVDNFRNFIEDNADICKWVGIAVVIVQALALLLSLVLRSMISTRPVEDDIEGDYDVRVRTREPLLNSQVGQASGSIKGDSDIWSSRMREKYGLHGSDAK</sequence>
<proteinExistence type="predicted"/>
<keyword evidence="3" id="KW-1185">Reference proteome</keyword>
<feature type="transmembrane region" description="Helical" evidence="1">
    <location>
        <begin position="12"/>
        <end position="34"/>
    </location>
</feature>
<keyword evidence="1" id="KW-1133">Transmembrane helix</keyword>